<evidence type="ECO:0000256" key="1">
    <source>
        <dbReference type="SAM" id="Phobius"/>
    </source>
</evidence>
<keyword evidence="3" id="KW-1185">Reference proteome</keyword>
<dbReference type="OrthoDB" id="2386720at2759"/>
<keyword evidence="1" id="KW-0472">Membrane</keyword>
<accession>A0A9N9DXA8</accession>
<evidence type="ECO:0000313" key="2">
    <source>
        <dbReference type="EMBL" id="CAG8650662.1"/>
    </source>
</evidence>
<protein>
    <submittedName>
        <fullName evidence="2">10170_t:CDS:1</fullName>
    </submittedName>
</protein>
<dbReference type="EMBL" id="CAJVQA010007048">
    <property type="protein sequence ID" value="CAG8650662.1"/>
    <property type="molecule type" value="Genomic_DNA"/>
</dbReference>
<comment type="caution">
    <text evidence="2">The sequence shown here is derived from an EMBL/GenBank/DDBJ whole genome shotgun (WGS) entry which is preliminary data.</text>
</comment>
<name>A0A9N9DXA8_9GLOM</name>
<feature type="transmembrane region" description="Helical" evidence="1">
    <location>
        <begin position="32"/>
        <end position="53"/>
    </location>
</feature>
<organism evidence="2 3">
    <name type="scientific">Cetraspora pellucida</name>
    <dbReference type="NCBI Taxonomy" id="1433469"/>
    <lineage>
        <taxon>Eukaryota</taxon>
        <taxon>Fungi</taxon>
        <taxon>Fungi incertae sedis</taxon>
        <taxon>Mucoromycota</taxon>
        <taxon>Glomeromycotina</taxon>
        <taxon>Glomeromycetes</taxon>
        <taxon>Diversisporales</taxon>
        <taxon>Gigasporaceae</taxon>
        <taxon>Cetraspora</taxon>
    </lineage>
</organism>
<dbReference type="Proteomes" id="UP000789759">
    <property type="component" value="Unassembled WGS sequence"/>
</dbReference>
<dbReference type="AlphaFoldDB" id="A0A9N9DXA8"/>
<keyword evidence="1" id="KW-1133">Transmembrane helix</keyword>
<sequence>METCLKTINSTDDITGSNACDAEFRKFSAPWIIGYVLGAIVSIYFAFVVSAYATQCKNNERIVPLQTDTGKNNSK</sequence>
<evidence type="ECO:0000313" key="3">
    <source>
        <dbReference type="Proteomes" id="UP000789759"/>
    </source>
</evidence>
<keyword evidence="1" id="KW-0812">Transmembrane</keyword>
<reference evidence="2" key="1">
    <citation type="submission" date="2021-06" db="EMBL/GenBank/DDBJ databases">
        <authorList>
            <person name="Kallberg Y."/>
            <person name="Tangrot J."/>
            <person name="Rosling A."/>
        </authorList>
    </citation>
    <scope>NUCLEOTIDE SEQUENCE</scope>
    <source>
        <strain evidence="2">FL966</strain>
    </source>
</reference>
<proteinExistence type="predicted"/>
<gene>
    <name evidence="2" type="ORF">CPELLU_LOCUS9318</name>
</gene>